<evidence type="ECO:0000313" key="2">
    <source>
        <dbReference type="Proteomes" id="UP000013909"/>
    </source>
</evidence>
<comment type="caution">
    <text evidence="1">The sequence shown here is derived from an EMBL/GenBank/DDBJ whole genome shotgun (WGS) entry which is preliminary data.</text>
</comment>
<protein>
    <submittedName>
        <fullName evidence="1">Putative lysyl endopeptidase</fullName>
    </submittedName>
</protein>
<sequence length="116" mass="13340">MPKVDLEKLKREDLEEAKMGIPPRFGKDIDVDFTLENSGRWEKVKGGNVWKLEVYSENSHSINMIFNDFFLAEGSELIIYNKEMNMMAGPITSFSNNKSRKFSTDIIIGQSVILEF</sequence>
<dbReference type="AlphaFoldDB" id="R7ZYQ4"/>
<name>R7ZYQ4_9BACT</name>
<organism evidence="1 2">
    <name type="scientific">Lunatimonas lonarensis</name>
    <dbReference type="NCBI Taxonomy" id="1232681"/>
    <lineage>
        <taxon>Bacteria</taxon>
        <taxon>Pseudomonadati</taxon>
        <taxon>Bacteroidota</taxon>
        <taxon>Cytophagia</taxon>
        <taxon>Cytophagales</taxon>
        <taxon>Cyclobacteriaceae</taxon>
    </lineage>
</organism>
<evidence type="ECO:0000313" key="1">
    <source>
        <dbReference type="EMBL" id="EON79173.1"/>
    </source>
</evidence>
<gene>
    <name evidence="1" type="ORF">ADIS_0402</name>
</gene>
<keyword evidence="2" id="KW-1185">Reference proteome</keyword>
<dbReference type="Proteomes" id="UP000013909">
    <property type="component" value="Unassembled WGS sequence"/>
</dbReference>
<dbReference type="STRING" id="1232681.ADIS_0402"/>
<reference evidence="1 2" key="1">
    <citation type="submission" date="2013-02" db="EMBL/GenBank/DDBJ databases">
        <title>A novel strain isolated from Lonar lake, Maharashtra, India.</title>
        <authorList>
            <person name="Singh A."/>
        </authorList>
    </citation>
    <scope>NUCLEOTIDE SEQUENCE [LARGE SCALE GENOMIC DNA]</scope>
    <source>
        <strain evidence="1 2">AK24</strain>
    </source>
</reference>
<proteinExistence type="predicted"/>
<dbReference type="EMBL" id="AQHR01000015">
    <property type="protein sequence ID" value="EON79173.1"/>
    <property type="molecule type" value="Genomic_DNA"/>
</dbReference>
<accession>R7ZYQ4</accession>